<reference evidence="3" key="1">
    <citation type="submission" date="2021-02" db="EMBL/GenBank/DDBJ databases">
        <authorList>
            <person name="Nowell W R."/>
        </authorList>
    </citation>
    <scope>NUCLEOTIDE SEQUENCE</scope>
</reference>
<proteinExistence type="predicted"/>
<comment type="caution">
    <text evidence="3">The sequence shown here is derived from an EMBL/GenBank/DDBJ whole genome shotgun (WGS) entry which is preliminary data.</text>
</comment>
<dbReference type="Proteomes" id="UP000676336">
    <property type="component" value="Unassembled WGS sequence"/>
</dbReference>
<evidence type="ECO:0000313" key="3">
    <source>
        <dbReference type="EMBL" id="CAF4992484.1"/>
    </source>
</evidence>
<evidence type="ECO:0000313" key="4">
    <source>
        <dbReference type="Proteomes" id="UP000681720"/>
    </source>
</evidence>
<evidence type="ECO:0000313" key="1">
    <source>
        <dbReference type="EMBL" id="CAF4587308.1"/>
    </source>
</evidence>
<evidence type="ECO:0000313" key="2">
    <source>
        <dbReference type="EMBL" id="CAF4797481.1"/>
    </source>
</evidence>
<dbReference type="EMBL" id="CAJOBH010139367">
    <property type="protein sequence ID" value="CAF4797481.1"/>
    <property type="molecule type" value="Genomic_DNA"/>
</dbReference>
<gene>
    <name evidence="2" type="ORF">BYL167_LOCUS47994</name>
    <name evidence="3" type="ORF">GIL414_LOCUS56721</name>
    <name evidence="1" type="ORF">SMN809_LOCUS38531</name>
</gene>
<feature type="non-terminal residue" evidence="3">
    <location>
        <position position="1"/>
    </location>
</feature>
<name>A0A8S3DET3_9BILA</name>
<dbReference type="EMBL" id="CAJOBI010100879">
    <property type="protein sequence ID" value="CAF4587308.1"/>
    <property type="molecule type" value="Genomic_DNA"/>
</dbReference>
<dbReference type="Proteomes" id="UP000681967">
    <property type="component" value="Unassembled WGS sequence"/>
</dbReference>
<dbReference type="AlphaFoldDB" id="A0A8S3DET3"/>
<sequence>TSSPTLLDRITKLRLNANATYDTYSNDQSAELYNKRMEIIGKMQKSNDAILEMNEKKQKFLKKPPMKKIK</sequence>
<dbReference type="Proteomes" id="UP000681720">
    <property type="component" value="Unassembled WGS sequence"/>
</dbReference>
<protein>
    <submittedName>
        <fullName evidence="3">Uncharacterized protein</fullName>
    </submittedName>
</protein>
<dbReference type="EMBL" id="CAJOBJ010204341">
    <property type="protein sequence ID" value="CAF4992484.1"/>
    <property type="molecule type" value="Genomic_DNA"/>
</dbReference>
<organism evidence="3 4">
    <name type="scientific">Rotaria magnacalcarata</name>
    <dbReference type="NCBI Taxonomy" id="392030"/>
    <lineage>
        <taxon>Eukaryota</taxon>
        <taxon>Metazoa</taxon>
        <taxon>Spiralia</taxon>
        <taxon>Gnathifera</taxon>
        <taxon>Rotifera</taxon>
        <taxon>Eurotatoria</taxon>
        <taxon>Bdelloidea</taxon>
        <taxon>Philodinida</taxon>
        <taxon>Philodinidae</taxon>
        <taxon>Rotaria</taxon>
    </lineage>
</organism>
<accession>A0A8S3DET3</accession>